<keyword evidence="5" id="KW-1185">Reference proteome</keyword>
<evidence type="ECO:0000256" key="2">
    <source>
        <dbReference type="ARBA" id="ARBA00022729"/>
    </source>
</evidence>
<dbReference type="PROSITE" id="PS51450">
    <property type="entry name" value="LRR"/>
    <property type="match status" value="1"/>
</dbReference>
<dbReference type="InterPro" id="IPR050541">
    <property type="entry name" value="LRR_TM_domain-containing"/>
</dbReference>
<organism evidence="4 5">
    <name type="scientific">Petrolisthes manimaculis</name>
    <dbReference type="NCBI Taxonomy" id="1843537"/>
    <lineage>
        <taxon>Eukaryota</taxon>
        <taxon>Metazoa</taxon>
        <taxon>Ecdysozoa</taxon>
        <taxon>Arthropoda</taxon>
        <taxon>Crustacea</taxon>
        <taxon>Multicrustacea</taxon>
        <taxon>Malacostraca</taxon>
        <taxon>Eumalacostraca</taxon>
        <taxon>Eucarida</taxon>
        <taxon>Decapoda</taxon>
        <taxon>Pleocyemata</taxon>
        <taxon>Anomura</taxon>
        <taxon>Galatheoidea</taxon>
        <taxon>Porcellanidae</taxon>
        <taxon>Petrolisthes</taxon>
    </lineage>
</organism>
<keyword evidence="3" id="KW-0677">Repeat</keyword>
<dbReference type="AlphaFoldDB" id="A0AAE1NJQ3"/>
<keyword evidence="2" id="KW-0732">Signal</keyword>
<comment type="caution">
    <text evidence="4">The sequence shown here is derived from an EMBL/GenBank/DDBJ whole genome shotgun (WGS) entry which is preliminary data.</text>
</comment>
<reference evidence="4" key="1">
    <citation type="submission" date="2023-11" db="EMBL/GenBank/DDBJ databases">
        <title>Genome assemblies of two species of porcelain crab, Petrolisthes cinctipes and Petrolisthes manimaculis (Anomura: Porcellanidae).</title>
        <authorList>
            <person name="Angst P."/>
        </authorList>
    </citation>
    <scope>NUCLEOTIDE SEQUENCE</scope>
    <source>
        <strain evidence="4">PB745_02</strain>
        <tissue evidence="4">Gill</tissue>
    </source>
</reference>
<dbReference type="Proteomes" id="UP001292094">
    <property type="component" value="Unassembled WGS sequence"/>
</dbReference>
<dbReference type="InterPro" id="IPR001611">
    <property type="entry name" value="Leu-rich_rpt"/>
</dbReference>
<evidence type="ECO:0000256" key="1">
    <source>
        <dbReference type="ARBA" id="ARBA00022614"/>
    </source>
</evidence>
<evidence type="ECO:0000313" key="5">
    <source>
        <dbReference type="Proteomes" id="UP001292094"/>
    </source>
</evidence>
<protein>
    <submittedName>
        <fullName evidence="4">Uncharacterized protein</fullName>
    </submittedName>
</protein>
<proteinExistence type="predicted"/>
<accession>A0AAE1NJQ3</accession>
<dbReference type="Gene3D" id="3.80.10.10">
    <property type="entry name" value="Ribonuclease Inhibitor"/>
    <property type="match status" value="1"/>
</dbReference>
<evidence type="ECO:0000256" key="3">
    <source>
        <dbReference type="ARBA" id="ARBA00022737"/>
    </source>
</evidence>
<dbReference type="PANTHER" id="PTHR24369:SF210">
    <property type="entry name" value="CHAOPTIN-RELATED"/>
    <property type="match status" value="1"/>
</dbReference>
<dbReference type="Pfam" id="PF13855">
    <property type="entry name" value="LRR_8"/>
    <property type="match status" value="1"/>
</dbReference>
<dbReference type="InterPro" id="IPR032675">
    <property type="entry name" value="LRR_dom_sf"/>
</dbReference>
<evidence type="ECO:0000313" key="4">
    <source>
        <dbReference type="EMBL" id="KAK4291300.1"/>
    </source>
</evidence>
<dbReference type="EMBL" id="JAWZYT010005197">
    <property type="protein sequence ID" value="KAK4291300.1"/>
    <property type="molecule type" value="Genomic_DNA"/>
</dbReference>
<dbReference type="SUPFAM" id="SSF52058">
    <property type="entry name" value="L domain-like"/>
    <property type="match status" value="1"/>
</dbReference>
<keyword evidence="1" id="KW-0433">Leucine-rich repeat</keyword>
<dbReference type="GO" id="GO:0005886">
    <property type="term" value="C:plasma membrane"/>
    <property type="evidence" value="ECO:0007669"/>
    <property type="project" value="TreeGrafter"/>
</dbReference>
<gene>
    <name evidence="4" type="ORF">Pmani_035864</name>
</gene>
<name>A0AAE1NJQ3_9EUCA</name>
<dbReference type="PANTHER" id="PTHR24369">
    <property type="entry name" value="ANTIGEN BSP, PUTATIVE-RELATED"/>
    <property type="match status" value="1"/>
</dbReference>
<sequence>MAFTSTSLTEIDLSHNDISDIEEKAFKGVSGSVDIDLSDNQLQELRADPFSILIVNITGTIDVTLNPLLCSCDLLWIVTVPDVELNKLTGLLPTCGISEEYGMEALKEFISYQCSP</sequence>